<evidence type="ECO:0000313" key="1">
    <source>
        <dbReference type="EMBL" id="ENU32658.1"/>
    </source>
</evidence>
<gene>
    <name evidence="1" type="ORF">F989_02352</name>
</gene>
<dbReference type="EMBL" id="APOL01000039">
    <property type="protein sequence ID" value="ENU32658.1"/>
    <property type="molecule type" value="Genomic_DNA"/>
</dbReference>
<accession>N8RB91</accession>
<organism evidence="1 2">
    <name type="scientific">Acinetobacter parvus NIPH 1103</name>
    <dbReference type="NCBI Taxonomy" id="1217671"/>
    <lineage>
        <taxon>Bacteria</taxon>
        <taxon>Pseudomonadati</taxon>
        <taxon>Pseudomonadota</taxon>
        <taxon>Gammaproteobacteria</taxon>
        <taxon>Moraxellales</taxon>
        <taxon>Moraxellaceae</taxon>
        <taxon>Acinetobacter</taxon>
    </lineage>
</organism>
<comment type="caution">
    <text evidence="1">The sequence shown here is derived from an EMBL/GenBank/DDBJ whole genome shotgun (WGS) entry which is preliminary data.</text>
</comment>
<proteinExistence type="predicted"/>
<dbReference type="AlphaFoldDB" id="N8RB91"/>
<protein>
    <submittedName>
        <fullName evidence="1">Uncharacterized protein</fullName>
    </submittedName>
</protein>
<sequence length="88" mass="10086">MFSHRRFPTLFSDKVGKTICLADDTSLYHSQTGGIHAAHHDSKCWFYFVVLAAWISYIKETITPKKYLYEKAPVAFYLLFSLHAAAVL</sequence>
<evidence type="ECO:0000313" key="2">
    <source>
        <dbReference type="Proteomes" id="UP000018426"/>
    </source>
</evidence>
<dbReference type="Proteomes" id="UP000018426">
    <property type="component" value="Unassembled WGS sequence"/>
</dbReference>
<reference evidence="1 2" key="1">
    <citation type="submission" date="2013-02" db="EMBL/GenBank/DDBJ databases">
        <title>The Genome Sequence of Acinetobacter parvus NIPH 1103.</title>
        <authorList>
            <consortium name="The Broad Institute Genome Sequencing Platform"/>
            <consortium name="The Broad Institute Genome Sequencing Center for Infectious Disease"/>
            <person name="Cerqueira G."/>
            <person name="Feldgarden M."/>
            <person name="Courvalin P."/>
            <person name="Perichon B."/>
            <person name="Grillot-Courvalin C."/>
            <person name="Clermont D."/>
            <person name="Rocha E."/>
            <person name="Yoon E.-J."/>
            <person name="Nemec A."/>
            <person name="Walker B."/>
            <person name="Young S.K."/>
            <person name="Zeng Q."/>
            <person name="Gargeya S."/>
            <person name="Fitzgerald M."/>
            <person name="Haas B."/>
            <person name="Abouelleil A."/>
            <person name="Alvarado L."/>
            <person name="Arachchi H.M."/>
            <person name="Berlin A.M."/>
            <person name="Chapman S.B."/>
            <person name="Dewar J."/>
            <person name="Goldberg J."/>
            <person name="Griggs A."/>
            <person name="Gujja S."/>
            <person name="Hansen M."/>
            <person name="Howarth C."/>
            <person name="Imamovic A."/>
            <person name="Larimer J."/>
            <person name="McCowan C."/>
            <person name="Murphy C."/>
            <person name="Neiman D."/>
            <person name="Pearson M."/>
            <person name="Priest M."/>
            <person name="Roberts A."/>
            <person name="Saif S."/>
            <person name="Shea T."/>
            <person name="Sisk P."/>
            <person name="Sykes S."/>
            <person name="Wortman J."/>
            <person name="Nusbaum C."/>
            <person name="Birren B."/>
        </authorList>
    </citation>
    <scope>NUCLEOTIDE SEQUENCE [LARGE SCALE GENOMIC DNA]</scope>
    <source>
        <strain evidence="1 2">NIPH 1103</strain>
    </source>
</reference>
<dbReference type="HOGENOM" id="CLU_2462122_0_0_6"/>
<name>N8RB91_9GAMM</name>